<evidence type="ECO:0000256" key="4">
    <source>
        <dbReference type="ARBA" id="ARBA00022723"/>
    </source>
</evidence>
<dbReference type="GO" id="GO:0008299">
    <property type="term" value="P:isoprenoid biosynthetic process"/>
    <property type="evidence" value="ECO:0007669"/>
    <property type="project" value="UniProtKB-KW"/>
</dbReference>
<keyword evidence="10" id="KW-1185">Reference proteome</keyword>
<evidence type="ECO:0000256" key="8">
    <source>
        <dbReference type="SAM" id="MobiDB-lite"/>
    </source>
</evidence>
<dbReference type="InterPro" id="IPR033749">
    <property type="entry name" value="Polyprenyl_synt_CS"/>
</dbReference>
<reference evidence="9 10" key="1">
    <citation type="submission" date="2017-06" db="EMBL/GenBank/DDBJ databases">
        <title>Complete Genome Sequence of Streptomyces hawaiiensis NRRL 15010 and insights into acyldepsipeptides biosynthesis.</title>
        <authorList>
            <person name="Mariita R.M."/>
            <person name="Sello J.K."/>
        </authorList>
    </citation>
    <scope>NUCLEOTIDE SEQUENCE [LARGE SCALE GENOMIC DNA]</scope>
    <source>
        <strain evidence="9 10">ATCC 12236</strain>
    </source>
</reference>
<dbReference type="Proteomes" id="UP000495940">
    <property type="component" value="Chromosome"/>
</dbReference>
<evidence type="ECO:0000313" key="10">
    <source>
        <dbReference type="Proteomes" id="UP000495940"/>
    </source>
</evidence>
<comment type="similarity">
    <text evidence="2 7">Belongs to the FPP/GGPP synthase family.</text>
</comment>
<accession>A0A6G5RLQ7</accession>
<evidence type="ECO:0000256" key="5">
    <source>
        <dbReference type="ARBA" id="ARBA00022842"/>
    </source>
</evidence>
<evidence type="ECO:0000256" key="6">
    <source>
        <dbReference type="ARBA" id="ARBA00023229"/>
    </source>
</evidence>
<dbReference type="GO" id="GO:0046872">
    <property type="term" value="F:metal ion binding"/>
    <property type="evidence" value="ECO:0007669"/>
    <property type="project" value="UniProtKB-KW"/>
</dbReference>
<dbReference type="InterPro" id="IPR000092">
    <property type="entry name" value="Polyprenyl_synt"/>
</dbReference>
<dbReference type="EMBL" id="CP021978">
    <property type="protein sequence ID" value="QCD58761.1"/>
    <property type="molecule type" value="Genomic_DNA"/>
</dbReference>
<evidence type="ECO:0000256" key="2">
    <source>
        <dbReference type="ARBA" id="ARBA00006706"/>
    </source>
</evidence>
<keyword evidence="6" id="KW-0414">Isoprene biosynthesis</keyword>
<evidence type="ECO:0000256" key="1">
    <source>
        <dbReference type="ARBA" id="ARBA00001946"/>
    </source>
</evidence>
<keyword evidence="4" id="KW-0479">Metal-binding</keyword>
<dbReference type="Pfam" id="PF00348">
    <property type="entry name" value="polyprenyl_synt"/>
    <property type="match status" value="1"/>
</dbReference>
<dbReference type="GO" id="GO:0004659">
    <property type="term" value="F:prenyltransferase activity"/>
    <property type="evidence" value="ECO:0007669"/>
    <property type="project" value="InterPro"/>
</dbReference>
<dbReference type="KEGG" id="shaw:CEB94_30960"/>
<dbReference type="SUPFAM" id="SSF48576">
    <property type="entry name" value="Terpenoid synthases"/>
    <property type="match status" value="1"/>
</dbReference>
<evidence type="ECO:0000313" key="9">
    <source>
        <dbReference type="EMBL" id="QCD58761.1"/>
    </source>
</evidence>
<feature type="compositionally biased region" description="Low complexity" evidence="8">
    <location>
        <begin position="241"/>
        <end position="252"/>
    </location>
</feature>
<organism evidence="9 10">
    <name type="scientific">Streptomyces hawaiiensis</name>
    <dbReference type="NCBI Taxonomy" id="67305"/>
    <lineage>
        <taxon>Bacteria</taxon>
        <taxon>Bacillati</taxon>
        <taxon>Actinomycetota</taxon>
        <taxon>Actinomycetes</taxon>
        <taxon>Kitasatosporales</taxon>
        <taxon>Streptomycetaceae</taxon>
        <taxon>Streptomyces</taxon>
    </lineage>
</organism>
<sequence length="266" mass="28889">MSRSMLALDPLNLDEMRSAVDSVLEAFLVEKSTAAADGCFPPEAIEIFRDFLGSGGKRMRPLLCLVGWHSTAESADTEKVLRIAASLEMFHAFTLIHDDVMDNSSTRRGKPTVHRAFARRYAARPDAMEFGTNAAILLGDLALAWSQELFHSAGLTPAQLAAALPVLDVMRTEVMYGQYLDLLTAKSFTTDLGHAMEIIRYKTAKYTVERPLHLGASVAGAEQATKASLGRRDPRAPPGRAPRSPGKAAGPPTSHGRSPVRCTSRR</sequence>
<comment type="cofactor">
    <cofactor evidence="1">
        <name>Mg(2+)</name>
        <dbReference type="ChEBI" id="CHEBI:18420"/>
    </cofactor>
</comment>
<dbReference type="PANTHER" id="PTHR43281:SF1">
    <property type="entry name" value="FARNESYL DIPHOSPHATE SYNTHASE"/>
    <property type="match status" value="1"/>
</dbReference>
<evidence type="ECO:0000256" key="7">
    <source>
        <dbReference type="RuleBase" id="RU004466"/>
    </source>
</evidence>
<dbReference type="PANTHER" id="PTHR43281">
    <property type="entry name" value="FARNESYL DIPHOSPHATE SYNTHASE"/>
    <property type="match status" value="1"/>
</dbReference>
<evidence type="ECO:0008006" key="11">
    <source>
        <dbReference type="Google" id="ProtNLM"/>
    </source>
</evidence>
<dbReference type="AlphaFoldDB" id="A0A6G5RLQ7"/>
<dbReference type="InterPro" id="IPR008949">
    <property type="entry name" value="Isoprenoid_synthase_dom_sf"/>
</dbReference>
<gene>
    <name evidence="9" type="ORF">CEB94_30960</name>
</gene>
<feature type="region of interest" description="Disordered" evidence="8">
    <location>
        <begin position="222"/>
        <end position="266"/>
    </location>
</feature>
<dbReference type="PROSITE" id="PS00723">
    <property type="entry name" value="POLYPRENYL_SYNTHASE_1"/>
    <property type="match status" value="1"/>
</dbReference>
<keyword evidence="5" id="KW-0460">Magnesium</keyword>
<name>A0A6G5RLQ7_9ACTN</name>
<evidence type="ECO:0000256" key="3">
    <source>
        <dbReference type="ARBA" id="ARBA00022679"/>
    </source>
</evidence>
<dbReference type="Gene3D" id="1.10.600.10">
    <property type="entry name" value="Farnesyl Diphosphate Synthase"/>
    <property type="match status" value="1"/>
</dbReference>
<protein>
    <recommendedName>
        <fullName evidence="11">Geranylgeranyl pyrophosphate synthase</fullName>
    </recommendedName>
</protein>
<keyword evidence="3 7" id="KW-0808">Transferase</keyword>
<proteinExistence type="inferred from homology"/>